<organism evidence="1 2">
    <name type="scientific">Desulfonema magnum</name>
    <dbReference type="NCBI Taxonomy" id="45655"/>
    <lineage>
        <taxon>Bacteria</taxon>
        <taxon>Pseudomonadati</taxon>
        <taxon>Thermodesulfobacteriota</taxon>
        <taxon>Desulfobacteria</taxon>
        <taxon>Desulfobacterales</taxon>
        <taxon>Desulfococcaceae</taxon>
        <taxon>Desulfonema</taxon>
    </lineage>
</organism>
<keyword evidence="2" id="KW-1185">Reference proteome</keyword>
<gene>
    <name evidence="1" type="ORF">dnm_014270</name>
</gene>
<evidence type="ECO:0000313" key="1">
    <source>
        <dbReference type="EMBL" id="QTA85418.1"/>
    </source>
</evidence>
<dbReference type="Proteomes" id="UP000663722">
    <property type="component" value="Chromosome"/>
</dbReference>
<proteinExistence type="predicted"/>
<accession>A0A975BHK0</accession>
<protein>
    <submittedName>
        <fullName evidence="1">Uncharacterized protein</fullName>
    </submittedName>
</protein>
<name>A0A975BHK0_9BACT</name>
<dbReference type="EMBL" id="CP061800">
    <property type="protein sequence ID" value="QTA85418.1"/>
    <property type="molecule type" value="Genomic_DNA"/>
</dbReference>
<evidence type="ECO:0000313" key="2">
    <source>
        <dbReference type="Proteomes" id="UP000663722"/>
    </source>
</evidence>
<sequence>MIFCEGFKQGMGTMSIILTCYQPNDGNYCPLSRRDNRK</sequence>
<reference evidence="1" key="1">
    <citation type="journal article" date="2021" name="Microb. Physiol.">
        <title>Proteogenomic Insights into the Physiology of Marine, Sulfate-Reducing, Filamentous Desulfonema limicola and Desulfonema magnum.</title>
        <authorList>
            <person name="Schnaars V."/>
            <person name="Wohlbrand L."/>
            <person name="Scheve S."/>
            <person name="Hinrichs C."/>
            <person name="Reinhardt R."/>
            <person name="Rabus R."/>
        </authorList>
    </citation>
    <scope>NUCLEOTIDE SEQUENCE</scope>
    <source>
        <strain evidence="1">4be13</strain>
    </source>
</reference>
<dbReference type="KEGG" id="dmm:dnm_014270"/>
<dbReference type="AlphaFoldDB" id="A0A975BHK0"/>